<dbReference type="Proteomes" id="UP000295198">
    <property type="component" value="Unassembled WGS sequence"/>
</dbReference>
<gene>
    <name evidence="7" type="ORF">EKO23_13745</name>
</gene>
<comment type="subcellular location">
    <subcellularLocation>
        <location evidence="1">Membrane</location>
        <topology evidence="1">Multi-pass membrane protein</topology>
    </subcellularLocation>
</comment>
<keyword evidence="2 5" id="KW-0812">Transmembrane</keyword>
<feature type="transmembrane region" description="Helical" evidence="5">
    <location>
        <begin position="121"/>
        <end position="142"/>
    </location>
</feature>
<feature type="transmembrane region" description="Helical" evidence="5">
    <location>
        <begin position="154"/>
        <end position="171"/>
    </location>
</feature>
<feature type="transmembrane region" description="Helical" evidence="5">
    <location>
        <begin position="68"/>
        <end position="89"/>
    </location>
</feature>
<protein>
    <submittedName>
        <fullName evidence="7">DUF4203 domain-containing protein</fullName>
    </submittedName>
</protein>
<evidence type="ECO:0000256" key="1">
    <source>
        <dbReference type="ARBA" id="ARBA00004141"/>
    </source>
</evidence>
<proteinExistence type="predicted"/>
<organism evidence="7 8">
    <name type="scientific">Nocardioides guangzhouensis</name>
    <dbReference type="NCBI Taxonomy" id="2497878"/>
    <lineage>
        <taxon>Bacteria</taxon>
        <taxon>Bacillati</taxon>
        <taxon>Actinomycetota</taxon>
        <taxon>Actinomycetes</taxon>
        <taxon>Propionibacteriales</taxon>
        <taxon>Nocardioidaceae</taxon>
        <taxon>Nocardioides</taxon>
    </lineage>
</organism>
<name>A0A4Q4ZAS7_9ACTN</name>
<evidence type="ECO:0000256" key="3">
    <source>
        <dbReference type="ARBA" id="ARBA00022989"/>
    </source>
</evidence>
<accession>A0A4Q4ZAS7</accession>
<evidence type="ECO:0000256" key="4">
    <source>
        <dbReference type="ARBA" id="ARBA00023136"/>
    </source>
</evidence>
<sequence>MSVAVLIVLGIIECFFGARFLRLTVLVAGFGLGWMLAVAFDAGLATTLVVSVVAAGVAFVVTLLAASFVMFVVGMVVGAVVGAKLFVLIERGDPTWALAVVFIPAVALVSGFLATRFRRPFLVWATSLAGAALILSGIGRWGSDSTDLFWRPDTTAGTVVFGVAWVALTLAGRQVQGGGRSGRD</sequence>
<comment type="caution">
    <text evidence="7">The sequence shown here is derived from an EMBL/GenBank/DDBJ whole genome shotgun (WGS) entry which is preliminary data.</text>
</comment>
<feature type="transmembrane region" description="Helical" evidence="5">
    <location>
        <begin position="95"/>
        <end position="114"/>
    </location>
</feature>
<dbReference type="InterPro" id="IPR025256">
    <property type="entry name" value="TM7S3/TM198-like_dom"/>
</dbReference>
<dbReference type="EMBL" id="SDKM01000019">
    <property type="protein sequence ID" value="RYP85047.1"/>
    <property type="molecule type" value="Genomic_DNA"/>
</dbReference>
<evidence type="ECO:0000259" key="6">
    <source>
        <dbReference type="Pfam" id="PF13886"/>
    </source>
</evidence>
<evidence type="ECO:0000256" key="2">
    <source>
        <dbReference type="ARBA" id="ARBA00022692"/>
    </source>
</evidence>
<evidence type="ECO:0000313" key="7">
    <source>
        <dbReference type="EMBL" id="RYP85047.1"/>
    </source>
</evidence>
<feature type="domain" description="TM7S3/TM198-like" evidence="6">
    <location>
        <begin position="4"/>
        <end position="176"/>
    </location>
</feature>
<keyword evidence="8" id="KW-1185">Reference proteome</keyword>
<dbReference type="OrthoDB" id="3574110at2"/>
<dbReference type="AlphaFoldDB" id="A0A4Q4ZAS7"/>
<evidence type="ECO:0000313" key="8">
    <source>
        <dbReference type="Proteomes" id="UP000295198"/>
    </source>
</evidence>
<feature type="transmembrane region" description="Helical" evidence="5">
    <location>
        <begin position="33"/>
        <end position="61"/>
    </location>
</feature>
<reference evidence="7 8" key="1">
    <citation type="submission" date="2019-01" db="EMBL/GenBank/DDBJ databases">
        <title>Nocardioides guangzhouensis sp. nov., an actinobacterium isolated from soil.</title>
        <authorList>
            <person name="Fu Y."/>
            <person name="Cai Y."/>
            <person name="Lin Z."/>
            <person name="Chen P."/>
        </authorList>
    </citation>
    <scope>NUCLEOTIDE SEQUENCE [LARGE SCALE GENOMIC DNA]</scope>
    <source>
        <strain evidence="7 8">130</strain>
    </source>
</reference>
<evidence type="ECO:0000256" key="5">
    <source>
        <dbReference type="SAM" id="Phobius"/>
    </source>
</evidence>
<dbReference type="Pfam" id="PF13886">
    <property type="entry name" value="TM7S3_TM198"/>
    <property type="match status" value="1"/>
</dbReference>
<keyword evidence="4 5" id="KW-0472">Membrane</keyword>
<keyword evidence="3 5" id="KW-1133">Transmembrane helix</keyword>
<dbReference type="GO" id="GO:0016020">
    <property type="term" value="C:membrane"/>
    <property type="evidence" value="ECO:0007669"/>
    <property type="project" value="UniProtKB-SubCell"/>
</dbReference>
<dbReference type="RefSeq" id="WP_134718228.1">
    <property type="nucleotide sequence ID" value="NZ_SDKM01000019.1"/>
</dbReference>